<name>A0A0F9H7B4_9ZZZZ</name>
<feature type="transmembrane region" description="Helical" evidence="1">
    <location>
        <begin position="26"/>
        <end position="52"/>
    </location>
</feature>
<reference evidence="2" key="1">
    <citation type="journal article" date="2015" name="Nature">
        <title>Complex archaea that bridge the gap between prokaryotes and eukaryotes.</title>
        <authorList>
            <person name="Spang A."/>
            <person name="Saw J.H."/>
            <person name="Jorgensen S.L."/>
            <person name="Zaremba-Niedzwiedzka K."/>
            <person name="Martijn J."/>
            <person name="Lind A.E."/>
            <person name="van Eijk R."/>
            <person name="Schleper C."/>
            <person name="Guy L."/>
            <person name="Ettema T.J."/>
        </authorList>
    </citation>
    <scope>NUCLEOTIDE SEQUENCE</scope>
</reference>
<sequence length="157" mass="17150">MFPRDDRFLSYINVCYRHLRGRRRSFLRLVVEVCQAKSVGLLLLVIFVILAGKGPVSGGVLRSGAARQGISPLGLQPAPAPTCLIWRDELQRCQPGRNVVVVQINIIPTETFPKMKPVVACPGIVPSPLAVLVAPVPGSCSPWWNRLAALCGDLFRP</sequence>
<evidence type="ECO:0000313" key="2">
    <source>
        <dbReference type="EMBL" id="KKL71157.1"/>
    </source>
</evidence>
<feature type="non-terminal residue" evidence="2">
    <location>
        <position position="157"/>
    </location>
</feature>
<gene>
    <name evidence="2" type="ORF">LCGC14_2097670</name>
</gene>
<protein>
    <submittedName>
        <fullName evidence="2">Uncharacterized protein</fullName>
    </submittedName>
</protein>
<keyword evidence="1" id="KW-0812">Transmembrane</keyword>
<evidence type="ECO:0000256" key="1">
    <source>
        <dbReference type="SAM" id="Phobius"/>
    </source>
</evidence>
<keyword evidence="1" id="KW-0472">Membrane</keyword>
<comment type="caution">
    <text evidence="2">The sequence shown here is derived from an EMBL/GenBank/DDBJ whole genome shotgun (WGS) entry which is preliminary data.</text>
</comment>
<dbReference type="EMBL" id="LAZR01025672">
    <property type="protein sequence ID" value="KKL71157.1"/>
    <property type="molecule type" value="Genomic_DNA"/>
</dbReference>
<organism evidence="2">
    <name type="scientific">marine sediment metagenome</name>
    <dbReference type="NCBI Taxonomy" id="412755"/>
    <lineage>
        <taxon>unclassified sequences</taxon>
        <taxon>metagenomes</taxon>
        <taxon>ecological metagenomes</taxon>
    </lineage>
</organism>
<accession>A0A0F9H7B4</accession>
<proteinExistence type="predicted"/>
<dbReference type="AlphaFoldDB" id="A0A0F9H7B4"/>
<keyword evidence="1" id="KW-1133">Transmembrane helix</keyword>